<dbReference type="EMBL" id="JH793928">
    <property type="protein sequence ID" value="ELQ42342.1"/>
    <property type="molecule type" value="Genomic_DNA"/>
</dbReference>
<dbReference type="Proteomes" id="UP000011086">
    <property type="component" value="Unassembled WGS sequence"/>
</dbReference>
<dbReference type="AlphaFoldDB" id="A0AA97P617"/>
<protein>
    <submittedName>
        <fullName evidence="1">Uncharacterized protein</fullName>
    </submittedName>
</protein>
<evidence type="ECO:0000313" key="1">
    <source>
        <dbReference type="EMBL" id="ELQ42342.1"/>
    </source>
</evidence>
<gene>
    <name evidence="1" type="ORF">OOU_Y34scaffold00214g4</name>
</gene>
<reference evidence="1" key="1">
    <citation type="journal article" date="2012" name="PLoS Genet.">
        <title>Comparative analysis of the genomes of two field isolates of the rice blast fungus Magnaporthe oryzae.</title>
        <authorList>
            <person name="Xue M."/>
            <person name="Yang J."/>
            <person name="Li Z."/>
            <person name="Hu S."/>
            <person name="Yao N."/>
            <person name="Dean R.A."/>
            <person name="Zhao W."/>
            <person name="Shen M."/>
            <person name="Zhang H."/>
            <person name="Li C."/>
            <person name="Liu L."/>
            <person name="Cao L."/>
            <person name="Xu X."/>
            <person name="Xing Y."/>
            <person name="Hsiang T."/>
            <person name="Zhang Z."/>
            <person name="Xu J.R."/>
            <person name="Peng Y.L."/>
        </authorList>
    </citation>
    <scope>NUCLEOTIDE SEQUENCE</scope>
    <source>
        <strain evidence="1">Y34</strain>
    </source>
</reference>
<proteinExistence type="predicted"/>
<name>A0AA97P617_PYRO3</name>
<accession>A0AA97P617</accession>
<organism evidence="1">
    <name type="scientific">Pyricularia oryzae (strain Y34)</name>
    <name type="common">Rice blast fungus</name>
    <name type="synonym">Magnaporthe oryzae</name>
    <dbReference type="NCBI Taxonomy" id="1143189"/>
    <lineage>
        <taxon>Eukaryota</taxon>
        <taxon>Fungi</taxon>
        <taxon>Dikarya</taxon>
        <taxon>Ascomycota</taxon>
        <taxon>Pezizomycotina</taxon>
        <taxon>Sordariomycetes</taxon>
        <taxon>Sordariomycetidae</taxon>
        <taxon>Magnaporthales</taxon>
        <taxon>Pyriculariaceae</taxon>
        <taxon>Pyricularia</taxon>
    </lineage>
</organism>
<sequence>MISAVCHSAQVSLGSLLPNLSPSEHMIDSAYISTGSSRLGWLVGSTIYAWNRQPKVLSIRKGLCTLPHLQAVSSTNE</sequence>